<dbReference type="OrthoDB" id="434647at2759"/>
<reference evidence="3 4" key="1">
    <citation type="journal article" date="2019" name="Nat. Plants">
        <title>Stout camphor tree genome fills gaps in understanding of flowering plant genome evolution.</title>
        <authorList>
            <person name="Chaw S.M."/>
            <person name="Liu Y.C."/>
            <person name="Wu Y.W."/>
            <person name="Wang H.Y."/>
            <person name="Lin C.I."/>
            <person name="Wu C.S."/>
            <person name="Ke H.M."/>
            <person name="Chang L.Y."/>
            <person name="Hsu C.Y."/>
            <person name="Yang H.T."/>
            <person name="Sudianto E."/>
            <person name="Hsu M.H."/>
            <person name="Wu K.P."/>
            <person name="Wang L.N."/>
            <person name="Leebens-Mack J.H."/>
            <person name="Tsai I.J."/>
        </authorList>
    </citation>
    <scope>NUCLEOTIDE SEQUENCE [LARGE SCALE GENOMIC DNA]</scope>
    <source>
        <strain evidence="4">cv. Chaw 1501</strain>
        <tissue evidence="3">Young leaves</tissue>
    </source>
</reference>
<proteinExistence type="predicted"/>
<protein>
    <recommendedName>
        <fullName evidence="2">C2H2-type domain-containing protein</fullName>
    </recommendedName>
</protein>
<feature type="region of interest" description="Disordered" evidence="1">
    <location>
        <begin position="185"/>
        <end position="209"/>
    </location>
</feature>
<dbReference type="PROSITE" id="PS00028">
    <property type="entry name" value="ZINC_FINGER_C2H2_1"/>
    <property type="match status" value="2"/>
</dbReference>
<dbReference type="Gene3D" id="3.30.160.60">
    <property type="entry name" value="Classic Zinc Finger"/>
    <property type="match status" value="2"/>
</dbReference>
<sequence>MSSNGSSERGRVMPMELAIRREQAFRTQRGQSLQQLEFPNQNSPSPSRPLPAAASMVGSLLCERGLERKRLRGAAMELACSRTTRPTIPVEIAMQREMAFRRRVEGAEIRGLDEWPLMQCSGEPAQSSASSFGGRERLPYGDLSSGKKQADSACSLLQLTYTAHTPNNHQLPSNQQGIGHSSCSLLQPTYTEHTPNNHQLPSNQQGAGQSACSLLQPTYTEHLPNNHQLPSNQQGVGLFCKLCQVSCMSLFNLRQHRQGKHHKAQEERLNYLRMKHTHKFWCDLCGISCIDMTSLEQHRAGKKHARQMCQRQGGSRYN</sequence>
<keyword evidence="4" id="KW-1185">Reference proteome</keyword>
<dbReference type="EMBL" id="QPKB01000010">
    <property type="protein sequence ID" value="RWR93174.1"/>
    <property type="molecule type" value="Genomic_DNA"/>
</dbReference>
<dbReference type="InterPro" id="IPR013087">
    <property type="entry name" value="Znf_C2H2_type"/>
</dbReference>
<evidence type="ECO:0000259" key="2">
    <source>
        <dbReference type="PROSITE" id="PS00028"/>
    </source>
</evidence>
<dbReference type="SMART" id="SM00451">
    <property type="entry name" value="ZnF_U1"/>
    <property type="match status" value="2"/>
</dbReference>
<dbReference type="InterPro" id="IPR003604">
    <property type="entry name" value="Matrin/U1-like-C_Znf_C2H2"/>
</dbReference>
<dbReference type="Pfam" id="PF12874">
    <property type="entry name" value="zf-met"/>
    <property type="match status" value="2"/>
</dbReference>
<accession>A0A443PQW5</accession>
<dbReference type="SUPFAM" id="SSF57667">
    <property type="entry name" value="beta-beta-alpha zinc fingers"/>
    <property type="match status" value="2"/>
</dbReference>
<dbReference type="PANTHER" id="PTHR47487:SF8">
    <property type="entry name" value="OS08G0270900 PROTEIN"/>
    <property type="match status" value="1"/>
</dbReference>
<dbReference type="AlphaFoldDB" id="A0A443PQW5"/>
<dbReference type="Proteomes" id="UP000283530">
    <property type="component" value="Unassembled WGS sequence"/>
</dbReference>
<evidence type="ECO:0000313" key="3">
    <source>
        <dbReference type="EMBL" id="RWR93174.1"/>
    </source>
</evidence>
<dbReference type="GO" id="GO:0003676">
    <property type="term" value="F:nucleic acid binding"/>
    <property type="evidence" value="ECO:0007669"/>
    <property type="project" value="InterPro"/>
</dbReference>
<feature type="domain" description="C2H2-type" evidence="2">
    <location>
        <begin position="240"/>
        <end position="262"/>
    </location>
</feature>
<organism evidence="3 4">
    <name type="scientific">Cinnamomum micranthum f. kanehirae</name>
    <dbReference type="NCBI Taxonomy" id="337451"/>
    <lineage>
        <taxon>Eukaryota</taxon>
        <taxon>Viridiplantae</taxon>
        <taxon>Streptophyta</taxon>
        <taxon>Embryophyta</taxon>
        <taxon>Tracheophyta</taxon>
        <taxon>Spermatophyta</taxon>
        <taxon>Magnoliopsida</taxon>
        <taxon>Magnoliidae</taxon>
        <taxon>Laurales</taxon>
        <taxon>Lauraceae</taxon>
        <taxon>Cinnamomum</taxon>
    </lineage>
</organism>
<comment type="caution">
    <text evidence="3">The sequence shown here is derived from an EMBL/GenBank/DDBJ whole genome shotgun (WGS) entry which is preliminary data.</text>
</comment>
<evidence type="ECO:0000256" key="1">
    <source>
        <dbReference type="SAM" id="MobiDB-lite"/>
    </source>
</evidence>
<gene>
    <name evidence="3" type="ORF">CKAN_02241000</name>
</gene>
<name>A0A443PQW5_9MAGN</name>
<dbReference type="PANTHER" id="PTHR47487">
    <property type="entry name" value="OS06G0651300 PROTEIN-RELATED"/>
    <property type="match status" value="1"/>
</dbReference>
<feature type="domain" description="C2H2-type" evidence="2">
    <location>
        <begin position="282"/>
        <end position="304"/>
    </location>
</feature>
<dbReference type="SMART" id="SM00355">
    <property type="entry name" value="ZnF_C2H2"/>
    <property type="match status" value="2"/>
</dbReference>
<evidence type="ECO:0000313" key="4">
    <source>
        <dbReference type="Proteomes" id="UP000283530"/>
    </source>
</evidence>
<dbReference type="GO" id="GO:0008270">
    <property type="term" value="F:zinc ion binding"/>
    <property type="evidence" value="ECO:0007669"/>
    <property type="project" value="InterPro"/>
</dbReference>
<dbReference type="InterPro" id="IPR036236">
    <property type="entry name" value="Znf_C2H2_sf"/>
</dbReference>